<dbReference type="Proteomes" id="UP000314294">
    <property type="component" value="Unassembled WGS sequence"/>
</dbReference>
<proteinExistence type="predicted"/>
<feature type="compositionally biased region" description="Basic and acidic residues" evidence="1">
    <location>
        <begin position="102"/>
        <end position="111"/>
    </location>
</feature>
<sequence>MVLPIVERSEGQEGGQRERGRRLCSDTPYDDAGDPGQKGLDKSIRSYLGERERGGKSGERERKRRRERQRVKDAGYFQVLTLHLKDLVTKKVQSDGVPEVIDLNKSERAGEDGGEGGGGERGRKKKKNKISQNVGMQQYVAIRVDGKGVAIGSKLRRANGASTMGRPMTSKYSCTIRTHMLGDGTVIIPLPDSSC</sequence>
<feature type="compositionally biased region" description="Basic and acidic residues" evidence="1">
    <location>
        <begin position="7"/>
        <end position="24"/>
    </location>
</feature>
<name>A0A4Z2J3B0_9TELE</name>
<evidence type="ECO:0000313" key="2">
    <source>
        <dbReference type="EMBL" id="TNN83973.1"/>
    </source>
</evidence>
<dbReference type="EMBL" id="SRLO01000030">
    <property type="protein sequence ID" value="TNN83973.1"/>
    <property type="molecule type" value="Genomic_DNA"/>
</dbReference>
<reference evidence="2 3" key="1">
    <citation type="submission" date="2019-03" db="EMBL/GenBank/DDBJ databases">
        <title>First draft genome of Liparis tanakae, snailfish: a comprehensive survey of snailfish specific genes.</title>
        <authorList>
            <person name="Kim W."/>
            <person name="Song I."/>
            <person name="Jeong J.-H."/>
            <person name="Kim D."/>
            <person name="Kim S."/>
            <person name="Ryu S."/>
            <person name="Song J.Y."/>
            <person name="Lee S.K."/>
        </authorList>
    </citation>
    <scope>NUCLEOTIDE SEQUENCE [LARGE SCALE GENOMIC DNA]</scope>
    <source>
        <tissue evidence="2">Muscle</tissue>
    </source>
</reference>
<dbReference type="AlphaFoldDB" id="A0A4Z2J3B0"/>
<keyword evidence="3" id="KW-1185">Reference proteome</keyword>
<accession>A0A4Z2J3B0</accession>
<evidence type="ECO:0000256" key="1">
    <source>
        <dbReference type="SAM" id="MobiDB-lite"/>
    </source>
</evidence>
<protein>
    <submittedName>
        <fullName evidence="2">Uncharacterized protein</fullName>
    </submittedName>
</protein>
<feature type="region of interest" description="Disordered" evidence="1">
    <location>
        <begin position="99"/>
        <end position="131"/>
    </location>
</feature>
<comment type="caution">
    <text evidence="2">The sequence shown here is derived from an EMBL/GenBank/DDBJ whole genome shotgun (WGS) entry which is preliminary data.</text>
</comment>
<organism evidence="2 3">
    <name type="scientific">Liparis tanakae</name>
    <name type="common">Tanaka's snailfish</name>
    <dbReference type="NCBI Taxonomy" id="230148"/>
    <lineage>
        <taxon>Eukaryota</taxon>
        <taxon>Metazoa</taxon>
        <taxon>Chordata</taxon>
        <taxon>Craniata</taxon>
        <taxon>Vertebrata</taxon>
        <taxon>Euteleostomi</taxon>
        <taxon>Actinopterygii</taxon>
        <taxon>Neopterygii</taxon>
        <taxon>Teleostei</taxon>
        <taxon>Neoteleostei</taxon>
        <taxon>Acanthomorphata</taxon>
        <taxon>Eupercaria</taxon>
        <taxon>Perciformes</taxon>
        <taxon>Cottioidei</taxon>
        <taxon>Cottales</taxon>
        <taxon>Liparidae</taxon>
        <taxon>Liparis</taxon>
    </lineage>
</organism>
<feature type="region of interest" description="Disordered" evidence="1">
    <location>
        <begin position="1"/>
        <end position="69"/>
    </location>
</feature>
<gene>
    <name evidence="2" type="ORF">EYF80_005844</name>
</gene>
<evidence type="ECO:0000313" key="3">
    <source>
        <dbReference type="Proteomes" id="UP000314294"/>
    </source>
</evidence>
<feature type="compositionally biased region" description="Basic and acidic residues" evidence="1">
    <location>
        <begin position="39"/>
        <end position="61"/>
    </location>
</feature>